<dbReference type="InterPro" id="IPR047016">
    <property type="entry name" value="RGS6/7/9/11"/>
</dbReference>
<dbReference type="GO" id="GO:0007186">
    <property type="term" value="P:G protein-coupled receptor signaling pathway"/>
    <property type="evidence" value="ECO:0007669"/>
    <property type="project" value="InterPro"/>
</dbReference>
<dbReference type="PRINTS" id="PR01301">
    <property type="entry name" value="RGSPROTEIN"/>
</dbReference>
<evidence type="ECO:0000256" key="2">
    <source>
        <dbReference type="SAM" id="MobiDB-lite"/>
    </source>
</evidence>
<evidence type="ECO:0000256" key="1">
    <source>
        <dbReference type="ARBA" id="ARBA00022700"/>
    </source>
</evidence>
<dbReference type="PANTHER" id="PTHR45746">
    <property type="entry name" value="LP21163P"/>
    <property type="match status" value="1"/>
</dbReference>
<gene>
    <name evidence="4" type="ORF">PLXY2_LOCUS5550</name>
</gene>
<protein>
    <submittedName>
        <fullName evidence="4">(diamondback moth) hypothetical protein</fullName>
    </submittedName>
</protein>
<feature type="compositionally biased region" description="Low complexity" evidence="2">
    <location>
        <begin position="420"/>
        <end position="436"/>
    </location>
</feature>
<dbReference type="InterPro" id="IPR015898">
    <property type="entry name" value="G-protein_gamma-like_dom"/>
</dbReference>
<feature type="domain" description="RGS" evidence="3">
    <location>
        <begin position="261"/>
        <end position="377"/>
    </location>
</feature>
<proteinExistence type="predicted"/>
<dbReference type="Pfam" id="PF18148">
    <property type="entry name" value="RGS_DHEX"/>
    <property type="match status" value="2"/>
</dbReference>
<dbReference type="SMART" id="SM00315">
    <property type="entry name" value="RGS"/>
    <property type="match status" value="1"/>
</dbReference>
<dbReference type="EMBL" id="CAJHNJ030000016">
    <property type="protein sequence ID" value="CAG9114544.1"/>
    <property type="molecule type" value="Genomic_DNA"/>
</dbReference>
<dbReference type="AlphaFoldDB" id="A0A8S4EGJ5"/>
<dbReference type="PANTHER" id="PTHR45746:SF5">
    <property type="entry name" value="REGULATOR OF G-PROTEIN SIGNALING 7"/>
    <property type="match status" value="1"/>
</dbReference>
<dbReference type="InterPro" id="IPR044926">
    <property type="entry name" value="RGS_subdomain_2"/>
</dbReference>
<dbReference type="InterPro" id="IPR016137">
    <property type="entry name" value="RGS"/>
</dbReference>
<evidence type="ECO:0000313" key="4">
    <source>
        <dbReference type="EMBL" id="CAG9114544.1"/>
    </source>
</evidence>
<dbReference type="Gene3D" id="1.10.167.10">
    <property type="entry name" value="Regulator of G-protein Signalling 4, domain 2"/>
    <property type="match status" value="1"/>
</dbReference>
<dbReference type="SMART" id="SM00224">
    <property type="entry name" value="GGL"/>
    <property type="match status" value="1"/>
</dbReference>
<dbReference type="SMART" id="SM01224">
    <property type="entry name" value="G_gamma"/>
    <property type="match status" value="1"/>
</dbReference>
<dbReference type="GO" id="GO:0005737">
    <property type="term" value="C:cytoplasm"/>
    <property type="evidence" value="ECO:0007669"/>
    <property type="project" value="TreeGrafter"/>
</dbReference>
<dbReference type="Pfam" id="PF00615">
    <property type="entry name" value="RGS"/>
    <property type="match status" value="1"/>
</dbReference>
<dbReference type="GO" id="GO:0005096">
    <property type="term" value="F:GTPase activator activity"/>
    <property type="evidence" value="ECO:0007669"/>
    <property type="project" value="TreeGrafter"/>
</dbReference>
<organism evidence="4 5">
    <name type="scientific">Plutella xylostella</name>
    <name type="common">Diamondback moth</name>
    <name type="synonym">Plutella maculipennis</name>
    <dbReference type="NCBI Taxonomy" id="51655"/>
    <lineage>
        <taxon>Eukaryota</taxon>
        <taxon>Metazoa</taxon>
        <taxon>Ecdysozoa</taxon>
        <taxon>Arthropoda</taxon>
        <taxon>Hexapoda</taxon>
        <taxon>Insecta</taxon>
        <taxon>Pterygota</taxon>
        <taxon>Neoptera</taxon>
        <taxon>Endopterygota</taxon>
        <taxon>Lepidoptera</taxon>
        <taxon>Glossata</taxon>
        <taxon>Ditrysia</taxon>
        <taxon>Yponomeutoidea</taxon>
        <taxon>Plutellidae</taxon>
        <taxon>Plutella</taxon>
    </lineage>
</organism>
<dbReference type="CDD" id="cd00068">
    <property type="entry name" value="GGL"/>
    <property type="match status" value="1"/>
</dbReference>
<keyword evidence="1" id="KW-0734">Signal transduction inhibitor</keyword>
<dbReference type="SUPFAM" id="SSF48097">
    <property type="entry name" value="Regulator of G-protein signaling, RGS"/>
    <property type="match status" value="1"/>
</dbReference>
<dbReference type="Gene3D" id="1.10.1240.60">
    <property type="match status" value="2"/>
</dbReference>
<dbReference type="InterPro" id="IPR036305">
    <property type="entry name" value="RGS_sf"/>
</dbReference>
<evidence type="ECO:0000313" key="5">
    <source>
        <dbReference type="Proteomes" id="UP000653454"/>
    </source>
</evidence>
<dbReference type="GO" id="GO:0008277">
    <property type="term" value="P:regulation of G protein-coupled receptor signaling pathway"/>
    <property type="evidence" value="ECO:0007669"/>
    <property type="project" value="InterPro"/>
</dbReference>
<evidence type="ECO:0000259" key="3">
    <source>
        <dbReference type="PROSITE" id="PS50132"/>
    </source>
</evidence>
<reference evidence="4" key="1">
    <citation type="submission" date="2020-11" db="EMBL/GenBank/DDBJ databases">
        <authorList>
            <person name="Whiteford S."/>
        </authorList>
    </citation>
    <scope>NUCLEOTIDE SEQUENCE</scope>
</reference>
<dbReference type="SUPFAM" id="SSF48670">
    <property type="entry name" value="Transducin (heterotrimeric G protein), gamma chain"/>
    <property type="match status" value="1"/>
</dbReference>
<dbReference type="InterPro" id="IPR040759">
    <property type="entry name" value="RGS_DHEX"/>
</dbReference>
<dbReference type="InterPro" id="IPR036284">
    <property type="entry name" value="GGL_sf"/>
</dbReference>
<comment type="caution">
    <text evidence="4">The sequence shown here is derived from an EMBL/GenBank/DDBJ whole genome shotgun (WGS) entry which is preliminary data.</text>
</comment>
<dbReference type="GO" id="GO:0043005">
    <property type="term" value="C:neuron projection"/>
    <property type="evidence" value="ECO:0007669"/>
    <property type="project" value="TreeGrafter"/>
</dbReference>
<dbReference type="Gene3D" id="4.10.260.10">
    <property type="entry name" value="Transducin (heterotrimeric G protein), gamma chain"/>
    <property type="match status" value="1"/>
</dbReference>
<dbReference type="GO" id="GO:0005886">
    <property type="term" value="C:plasma membrane"/>
    <property type="evidence" value="ECO:0007669"/>
    <property type="project" value="TreeGrafter"/>
</dbReference>
<feature type="region of interest" description="Disordered" evidence="2">
    <location>
        <begin position="402"/>
        <end position="457"/>
    </location>
</feature>
<keyword evidence="5" id="KW-1185">Reference proteome</keyword>
<dbReference type="PROSITE" id="PS50132">
    <property type="entry name" value="RGS"/>
    <property type="match status" value="1"/>
</dbReference>
<dbReference type="InterPro" id="IPR047017">
    <property type="entry name" value="RGS6/7/9/11_DHEX_sf"/>
</dbReference>
<sequence length="457" mass="51827">MSKALVCRSVVVSRLCSSSRLLVKRTLRNKQRHGLEEYEAEALANLKKNLAGKWDFITMQAEEQALVCRSVVVSRLCNSSRLLVKRTLRNKQRHGLEEYEAEALANLKKNLAGKWDFITMQAEEQVRLAKERKKNDKVVADSQERAYWRVARPPPGYTSALEHCPVPVRARHATQARRKTPQQLTREIEHLKASLDRTRVKTSIALEALLAYSETFAPYDPWLTPPLPSNPWVSDDTLFWQINSPLVDVPSEKRVQRWALSIEELVADPTGLQEFTSFLRKEYSHENIRFWLAVMDLRRSSTKQIPVKLQEIYQEFLKPGAPCEINIDGATAERVAEGLRTGSRYALDHAADHVYGLLLKKDCYPRFIRSDHFQRLLAEGRNVHQKKAKFFNFGGQVKKKPIGPATVSAPGLARRRGSERSLSGSAHELAVAAAAPPRAPPPPPHSHSQADLHQIPR</sequence>
<dbReference type="Proteomes" id="UP000653454">
    <property type="component" value="Unassembled WGS sequence"/>
</dbReference>
<name>A0A8S4EGJ5_PLUXY</name>
<dbReference type="Pfam" id="PF00631">
    <property type="entry name" value="G-gamma"/>
    <property type="match status" value="1"/>
</dbReference>
<accession>A0A8S4EGJ5</accession>
<dbReference type="GO" id="GO:0009968">
    <property type="term" value="P:negative regulation of signal transduction"/>
    <property type="evidence" value="ECO:0007669"/>
    <property type="project" value="UniProtKB-KW"/>
</dbReference>